<evidence type="ECO:0000256" key="3">
    <source>
        <dbReference type="ARBA" id="ARBA00038335"/>
    </source>
</evidence>
<dbReference type="PANTHER" id="PTHR44267:SF1">
    <property type="entry name" value="WD REPEAT-CONTAINING PROTEIN 43"/>
    <property type="match status" value="1"/>
</dbReference>
<dbReference type="Pfam" id="PF04003">
    <property type="entry name" value="Utp12"/>
    <property type="match status" value="1"/>
</dbReference>
<name>A0ABD2P2F6_9CUCU</name>
<accession>A0ABD2P2F6</accession>
<keyword evidence="4" id="KW-0853">WD repeat</keyword>
<organism evidence="7 8">
    <name type="scientific">Cryptolaemus montrouzieri</name>
    <dbReference type="NCBI Taxonomy" id="559131"/>
    <lineage>
        <taxon>Eukaryota</taxon>
        <taxon>Metazoa</taxon>
        <taxon>Ecdysozoa</taxon>
        <taxon>Arthropoda</taxon>
        <taxon>Hexapoda</taxon>
        <taxon>Insecta</taxon>
        <taxon>Pterygota</taxon>
        <taxon>Neoptera</taxon>
        <taxon>Endopterygota</taxon>
        <taxon>Coleoptera</taxon>
        <taxon>Polyphaga</taxon>
        <taxon>Cucujiformia</taxon>
        <taxon>Coccinelloidea</taxon>
        <taxon>Coccinellidae</taxon>
        <taxon>Scymninae</taxon>
        <taxon>Scymnini</taxon>
        <taxon>Cryptolaemus</taxon>
    </lineage>
</organism>
<feature type="region of interest" description="Disordered" evidence="5">
    <location>
        <begin position="564"/>
        <end position="599"/>
    </location>
</feature>
<dbReference type="SUPFAM" id="SSF50978">
    <property type="entry name" value="WD40 repeat-like"/>
    <property type="match status" value="2"/>
</dbReference>
<comment type="subcellular location">
    <subcellularLocation>
        <location evidence="1">Nucleus</location>
    </subcellularLocation>
</comment>
<comment type="caution">
    <text evidence="7">The sequence shown here is derived from an EMBL/GenBank/DDBJ whole genome shotgun (WGS) entry which is preliminary data.</text>
</comment>
<dbReference type="Proteomes" id="UP001516400">
    <property type="component" value="Unassembled WGS sequence"/>
</dbReference>
<feature type="repeat" description="WD" evidence="4">
    <location>
        <begin position="1"/>
        <end position="34"/>
    </location>
</feature>
<evidence type="ECO:0000256" key="1">
    <source>
        <dbReference type="ARBA" id="ARBA00004123"/>
    </source>
</evidence>
<dbReference type="InterPro" id="IPR052414">
    <property type="entry name" value="U3_snoRNA-assoc_WDR"/>
</dbReference>
<protein>
    <recommendedName>
        <fullName evidence="6">Small-subunit processome Utp12 domain-containing protein</fullName>
    </recommendedName>
</protein>
<evidence type="ECO:0000313" key="8">
    <source>
        <dbReference type="Proteomes" id="UP001516400"/>
    </source>
</evidence>
<proteinExistence type="inferred from homology"/>
<feature type="compositionally biased region" description="Acidic residues" evidence="5">
    <location>
        <begin position="574"/>
        <end position="599"/>
    </location>
</feature>
<feature type="domain" description="Small-subunit processome Utp12" evidence="6">
    <location>
        <begin position="426"/>
        <end position="528"/>
    </location>
</feature>
<comment type="similarity">
    <text evidence="3">Belongs to the UTP5 family.</text>
</comment>
<dbReference type="InterPro" id="IPR001680">
    <property type="entry name" value="WD40_rpt"/>
</dbReference>
<evidence type="ECO:0000256" key="5">
    <source>
        <dbReference type="SAM" id="MobiDB-lite"/>
    </source>
</evidence>
<evidence type="ECO:0000259" key="6">
    <source>
        <dbReference type="Pfam" id="PF04003"/>
    </source>
</evidence>
<dbReference type="Gene3D" id="2.130.10.10">
    <property type="entry name" value="YVTN repeat-like/Quinoprotein amine dehydrogenase"/>
    <property type="match status" value="1"/>
</dbReference>
<dbReference type="PANTHER" id="PTHR44267">
    <property type="entry name" value="WD REPEAT-CONTAINING PROTEIN 43"/>
    <property type="match status" value="1"/>
</dbReference>
<dbReference type="InterPro" id="IPR036322">
    <property type="entry name" value="WD40_repeat_dom_sf"/>
</dbReference>
<dbReference type="GO" id="GO:0005634">
    <property type="term" value="C:nucleus"/>
    <property type="evidence" value="ECO:0007669"/>
    <property type="project" value="UniProtKB-SubCell"/>
</dbReference>
<evidence type="ECO:0000256" key="2">
    <source>
        <dbReference type="ARBA" id="ARBA00023242"/>
    </source>
</evidence>
<gene>
    <name evidence="7" type="ORF">HHI36_019198</name>
</gene>
<keyword evidence="8" id="KW-1185">Reference proteome</keyword>
<dbReference type="EMBL" id="JABFTP020000165">
    <property type="protein sequence ID" value="KAL3285074.1"/>
    <property type="molecule type" value="Genomic_DNA"/>
</dbReference>
<sequence length="599" mass="66849">MSSQFDKEGRYFAYLADDGRLKIWNTASNSLDQEYVPDLHLTSPCTCLQFIESWSNTRKNGSPRKKKRRDSTSELSTDIILGTTSGRLIVYSISKGDVSSVIDGDINLPIGCLSPNNDEIFYSGAEENVVVWNISQKIIINKWKCGNDKISAILAVPNTEKLLTASKNIKLWNVQNKTLLKTFRGHSSEVSLLQGIPQSDILETKYVISGSKGDRLLNCWNISEDVKDENTTASFLMEDTARNISLHITDDGSMKLAATVTSGVVHIFQLVLNGKCTKPVKPKSTIQVVSDTGQKNDVIIPIPIVSCFFKNEDNLLVTYGSSIVFTFEDVALINNKLICLIRESSKIQPNEIRTNKVLAPIVGNNVNYITPYNNVASTTKRKAKGKLEVPMEERLENLKLNKLEYGKIPTTDNMAQLLLQGLRSKDQNIIKAVFCRKEEQVIKNTVRRLPLAVISELVKELTTFIQGKTVLSHTGALWLRHLLQTHAALLISNPNLSDLLAPVLNSIENRLTLQSPLSRLRGRLKLIVSQITETSNEGPKEDVEALVTFNDKDLSDSDREIEMAELLNSASENEWAEESSSDQEMQNNDESDTSDNEDM</sequence>
<dbReference type="PROSITE" id="PS50082">
    <property type="entry name" value="WD_REPEATS_2"/>
    <property type="match status" value="1"/>
</dbReference>
<dbReference type="SMART" id="SM00320">
    <property type="entry name" value="WD40"/>
    <property type="match status" value="3"/>
</dbReference>
<dbReference type="InterPro" id="IPR015943">
    <property type="entry name" value="WD40/YVTN_repeat-like_dom_sf"/>
</dbReference>
<evidence type="ECO:0000256" key="4">
    <source>
        <dbReference type="PROSITE-ProRule" id="PRU00221"/>
    </source>
</evidence>
<dbReference type="InterPro" id="IPR007148">
    <property type="entry name" value="SSU_processome_Utp12"/>
</dbReference>
<evidence type="ECO:0000313" key="7">
    <source>
        <dbReference type="EMBL" id="KAL3285074.1"/>
    </source>
</evidence>
<reference evidence="7 8" key="1">
    <citation type="journal article" date="2021" name="BMC Biol.">
        <title>Horizontally acquired antibacterial genes associated with adaptive radiation of ladybird beetles.</title>
        <authorList>
            <person name="Li H.S."/>
            <person name="Tang X.F."/>
            <person name="Huang Y.H."/>
            <person name="Xu Z.Y."/>
            <person name="Chen M.L."/>
            <person name="Du X.Y."/>
            <person name="Qiu B.Y."/>
            <person name="Chen P.T."/>
            <person name="Zhang W."/>
            <person name="Slipinski A."/>
            <person name="Escalona H.E."/>
            <person name="Waterhouse R.M."/>
            <person name="Zwick A."/>
            <person name="Pang H."/>
        </authorList>
    </citation>
    <scope>NUCLEOTIDE SEQUENCE [LARGE SCALE GENOMIC DNA]</scope>
    <source>
        <strain evidence="7">SYSU2018</strain>
    </source>
</reference>
<dbReference type="AlphaFoldDB" id="A0ABD2P2F6"/>
<keyword evidence="2" id="KW-0539">Nucleus</keyword>